<protein>
    <submittedName>
        <fullName evidence="17">Protein tyrosine phosphatase receptor type Nb</fullName>
    </submittedName>
</protein>
<evidence type="ECO:0000259" key="15">
    <source>
        <dbReference type="PROSITE" id="PS50055"/>
    </source>
</evidence>
<keyword evidence="3 14" id="KW-0812">Transmembrane</keyword>
<dbReference type="PROSITE" id="PS00383">
    <property type="entry name" value="TYR_PHOSPHATASE_1"/>
    <property type="match status" value="1"/>
</dbReference>
<dbReference type="Pfam" id="PF11548">
    <property type="entry name" value="Receptor_IA-2"/>
    <property type="match status" value="1"/>
</dbReference>
<dbReference type="GeneTree" id="ENSGT00940000154095"/>
<feature type="transmembrane region" description="Helical" evidence="14">
    <location>
        <begin position="418"/>
        <end position="442"/>
    </location>
</feature>
<dbReference type="SMART" id="SM00404">
    <property type="entry name" value="PTPc_motif"/>
    <property type="match status" value="1"/>
</dbReference>
<keyword evidence="5 14" id="KW-1133">Transmembrane helix</keyword>
<feature type="region of interest" description="Disordered" evidence="13">
    <location>
        <begin position="596"/>
        <end position="615"/>
    </location>
</feature>
<dbReference type="InterPro" id="IPR038112">
    <property type="entry name" value="Receptor_IA-2_ectodomain_sf"/>
</dbReference>
<feature type="domain" description="Tyrosine-protein phosphatase" evidence="15">
    <location>
        <begin position="577"/>
        <end position="837"/>
    </location>
</feature>
<evidence type="ECO:0000256" key="13">
    <source>
        <dbReference type="SAM" id="MobiDB-lite"/>
    </source>
</evidence>
<evidence type="ECO:0000313" key="18">
    <source>
        <dbReference type="Proteomes" id="UP000265020"/>
    </source>
</evidence>
<dbReference type="InterPro" id="IPR016130">
    <property type="entry name" value="Tyr_Pase_AS"/>
</dbReference>
<evidence type="ECO:0000256" key="11">
    <source>
        <dbReference type="ARBA" id="ARBA00025723"/>
    </source>
</evidence>
<name>A0A3Q2CGL5_CYPVA</name>
<organism evidence="17 18">
    <name type="scientific">Cyprinodon variegatus</name>
    <name type="common">Sheepshead minnow</name>
    <dbReference type="NCBI Taxonomy" id="28743"/>
    <lineage>
        <taxon>Eukaryota</taxon>
        <taxon>Metazoa</taxon>
        <taxon>Chordata</taxon>
        <taxon>Craniata</taxon>
        <taxon>Vertebrata</taxon>
        <taxon>Euteleostomi</taxon>
        <taxon>Actinopterygii</taxon>
        <taxon>Neopterygii</taxon>
        <taxon>Teleostei</taxon>
        <taxon>Neoteleostei</taxon>
        <taxon>Acanthomorphata</taxon>
        <taxon>Ovalentaria</taxon>
        <taxon>Atherinomorphae</taxon>
        <taxon>Cyprinodontiformes</taxon>
        <taxon>Cyprinodontidae</taxon>
        <taxon>Cyprinodon</taxon>
    </lineage>
</organism>
<evidence type="ECO:0000256" key="4">
    <source>
        <dbReference type="ARBA" id="ARBA00022729"/>
    </source>
</evidence>
<keyword evidence="2" id="KW-0597">Phosphoprotein</keyword>
<evidence type="ECO:0000256" key="9">
    <source>
        <dbReference type="ARBA" id="ARBA00023180"/>
    </source>
</evidence>
<evidence type="ECO:0000256" key="14">
    <source>
        <dbReference type="SAM" id="Phobius"/>
    </source>
</evidence>
<evidence type="ECO:0000256" key="2">
    <source>
        <dbReference type="ARBA" id="ARBA00022553"/>
    </source>
</evidence>
<feature type="compositionally biased region" description="Gly residues" evidence="13">
    <location>
        <begin position="501"/>
        <end position="518"/>
    </location>
</feature>
<sequence>PRDQLCADDGLFGQCRAPHQEPVQYRVSVPVLHKLQEVLKDLMVQGLTWKDDLTQAVIGRELSHVPTAAPKPEQGSSKQVQDPEGPADPEVMQQYLDYMVLDPSRSSVHMQTPLLEPYSYHKFGYQDQEERSLNSLDDNPTFHKERSLERDRQLLQDLMSLYLTSSPSSSSSSQSLPRHRAAVSASLPSSSLFPDLDFPLDYSEDYISQVSQLRKQPEAEKKQQEYDALSGLDERSLQRLALLLDHYGLDVKDLTPEQKDDLPAALKQLQLDAAYRPQQSEGGIKVGEINQKKPKLMTFVSTNQLTEAVTAYKTVIQKAPPPAAKAGGGEQREATPPEAANQNREFGYIVTNQSVVGPAVTFRIRPNAKNLTAADAADKAVAEKNFLESETGLKVLQSGINEGKSLPLATKVQPGSRWVFATLVSMACIGGILVAAMTIACLRHHAHRLAAKKLGLGPEGGAFSHQEYQDLCRQHMASKGAFGRLEAAALGAVGGAGGAGGGGGGAAGGAGAAGGGGADSRVSSVSSQFSDGAQPSPSSHSSTPSWCEEPAQANMDISTGHMILAYMEDHLRNKDRLMKEWEALCSYQAEPSSVSVAQSDSNAKKNRCPDSVPYDHSRVKLKADSNPSRSDYINASTIIEHDPRMPAYIATQGPLSHTISDFWQMVWENGCTVIVMMTALVEDGEKQCDRYWPDEGSSLYHIYEVNLVSEHIWCNDFLVRSFYLKNVQTQETRTLTQFHFLSWPAKGIPTSTRPLLDFRRKVNKCYRGRSCPIIVHCSDGTGRTGTYILIDMVLNRMAKGVKEIDIAATLEHVRDQRPGMVRTKDQFEFALTAVAEEVNAILKALPQ</sequence>
<dbReference type="PRINTS" id="PR00700">
    <property type="entry name" value="PRTYPHPHTASE"/>
</dbReference>
<keyword evidence="9" id="KW-0325">Glycoprotein</keyword>
<evidence type="ECO:0000256" key="12">
    <source>
        <dbReference type="ARBA" id="ARBA00034103"/>
    </source>
</evidence>
<dbReference type="FunFam" id="3.90.190.10:FF:000017">
    <property type="entry name" value="receptor-type tyrosine-protein phosphatase-like N isoform X2"/>
    <property type="match status" value="1"/>
</dbReference>
<reference evidence="17" key="2">
    <citation type="submission" date="2025-09" db="UniProtKB">
        <authorList>
            <consortium name="Ensembl"/>
        </authorList>
    </citation>
    <scope>IDENTIFICATION</scope>
</reference>
<feature type="domain" description="Tyrosine specific protein phosphatases" evidence="16">
    <location>
        <begin position="756"/>
        <end position="828"/>
    </location>
</feature>
<dbReference type="PROSITE" id="PS50056">
    <property type="entry name" value="TYR_PHOSPHATASE_2"/>
    <property type="match status" value="1"/>
</dbReference>
<dbReference type="InterPro" id="IPR021613">
    <property type="entry name" value="Receptor_IA-2_dom"/>
</dbReference>
<reference evidence="17" key="1">
    <citation type="submission" date="2025-08" db="UniProtKB">
        <authorList>
            <consortium name="Ensembl"/>
        </authorList>
    </citation>
    <scope>IDENTIFICATION</scope>
</reference>
<dbReference type="GO" id="GO:0030141">
    <property type="term" value="C:secretory granule"/>
    <property type="evidence" value="ECO:0007669"/>
    <property type="project" value="InterPro"/>
</dbReference>
<dbReference type="Ensembl" id="ENSCVAT00000008790.1">
    <property type="protein sequence ID" value="ENSCVAP00000004172.1"/>
    <property type="gene ID" value="ENSCVAG00000005538.1"/>
</dbReference>
<feature type="region of interest" description="Disordered" evidence="13">
    <location>
        <begin position="320"/>
        <end position="342"/>
    </location>
</feature>
<dbReference type="SMART" id="SM01305">
    <property type="entry name" value="RESP18"/>
    <property type="match status" value="1"/>
</dbReference>
<evidence type="ECO:0000256" key="10">
    <source>
        <dbReference type="ARBA" id="ARBA00023329"/>
    </source>
</evidence>
<dbReference type="InterPro" id="IPR029021">
    <property type="entry name" value="Prot-tyrosine_phosphatase-like"/>
</dbReference>
<keyword evidence="4" id="KW-0732">Signal</keyword>
<feature type="region of interest" description="Disordered" evidence="13">
    <location>
        <begin position="501"/>
        <end position="548"/>
    </location>
</feature>
<dbReference type="GO" id="GO:0045202">
    <property type="term" value="C:synapse"/>
    <property type="evidence" value="ECO:0007669"/>
    <property type="project" value="UniProtKB-SubCell"/>
</dbReference>
<dbReference type="AlphaFoldDB" id="A0A3Q2CGL5"/>
<dbReference type="GO" id="GO:0030658">
    <property type="term" value="C:transport vesicle membrane"/>
    <property type="evidence" value="ECO:0007669"/>
    <property type="project" value="UniProtKB-SubCell"/>
</dbReference>
<comment type="similarity">
    <text evidence="11">Belongs to the protein-tyrosine phosphatase family. Receptor class 8 subfamily.</text>
</comment>
<dbReference type="Pfam" id="PF00102">
    <property type="entry name" value="Y_phosphatase"/>
    <property type="match status" value="1"/>
</dbReference>
<dbReference type="Gene3D" id="3.90.190.10">
    <property type="entry name" value="Protein tyrosine phosphatase superfamily"/>
    <property type="match status" value="1"/>
</dbReference>
<dbReference type="InterPro" id="IPR033522">
    <property type="entry name" value="IA-2/IA-2_beta"/>
</dbReference>
<comment type="subcellular location">
    <subcellularLocation>
        <location evidence="1">Cytoplasmic vesicle</location>
        <location evidence="1">Secretory vesicle membrane</location>
        <topology evidence="1">Single-pass type I membrane protein</topology>
    </subcellularLocation>
    <subcellularLocation>
        <location evidence="12">Synapse</location>
    </subcellularLocation>
</comment>
<keyword evidence="8" id="KW-0675">Receptor</keyword>
<accession>A0A3Q2CGL5</accession>
<dbReference type="SMART" id="SM00194">
    <property type="entry name" value="PTPc"/>
    <property type="match status" value="1"/>
</dbReference>
<dbReference type="STRING" id="28743.ENSCVAP00000004172"/>
<feature type="region of interest" description="Disordered" evidence="13">
    <location>
        <begin position="129"/>
        <end position="148"/>
    </location>
</feature>
<evidence type="ECO:0000256" key="8">
    <source>
        <dbReference type="ARBA" id="ARBA00023170"/>
    </source>
</evidence>
<dbReference type="Pfam" id="PF14948">
    <property type="entry name" value="RESP18"/>
    <property type="match status" value="1"/>
</dbReference>
<dbReference type="InterPro" id="IPR029403">
    <property type="entry name" value="RESP18_dom"/>
</dbReference>
<dbReference type="PANTHER" id="PTHR46106">
    <property type="entry name" value="IA-2 PROTEIN TYROSINE PHOSPHATASE, ISOFORM C"/>
    <property type="match status" value="1"/>
</dbReference>
<dbReference type="GO" id="GO:0004725">
    <property type="term" value="F:protein tyrosine phosphatase activity"/>
    <property type="evidence" value="ECO:0007669"/>
    <property type="project" value="InterPro"/>
</dbReference>
<dbReference type="PROSITE" id="PS50055">
    <property type="entry name" value="TYR_PHOSPHATASE_PTP"/>
    <property type="match status" value="1"/>
</dbReference>
<evidence type="ECO:0000259" key="16">
    <source>
        <dbReference type="PROSITE" id="PS50056"/>
    </source>
</evidence>
<evidence type="ECO:0000256" key="7">
    <source>
        <dbReference type="ARBA" id="ARBA00023136"/>
    </source>
</evidence>
<proteinExistence type="inferred from homology"/>
<feature type="region of interest" description="Disordered" evidence="13">
    <location>
        <begin position="64"/>
        <end position="89"/>
    </location>
</feature>
<keyword evidence="10" id="KW-0968">Cytoplasmic vesicle</keyword>
<keyword evidence="6" id="KW-0770">Synapse</keyword>
<evidence type="ECO:0000256" key="6">
    <source>
        <dbReference type="ARBA" id="ARBA00023018"/>
    </source>
</evidence>
<evidence type="ECO:0000256" key="5">
    <source>
        <dbReference type="ARBA" id="ARBA00022989"/>
    </source>
</evidence>
<dbReference type="GO" id="GO:0035773">
    <property type="term" value="P:insulin secretion involved in cellular response to glucose stimulus"/>
    <property type="evidence" value="ECO:0007669"/>
    <property type="project" value="TreeGrafter"/>
</dbReference>
<dbReference type="Proteomes" id="UP000265020">
    <property type="component" value="Unassembled WGS sequence"/>
</dbReference>
<keyword evidence="18" id="KW-1185">Reference proteome</keyword>
<dbReference type="PANTHER" id="PTHR46106:SF1">
    <property type="entry name" value="RECEPTOR-TYPE TYROSINE-PROTEIN PHOSPHATASE-LIKE N"/>
    <property type="match status" value="1"/>
</dbReference>
<dbReference type="Gene3D" id="3.30.70.2470">
    <property type="entry name" value="Protein-tyrosine phosphatase receptor IA-2 ectodomain"/>
    <property type="match status" value="1"/>
</dbReference>
<feature type="compositionally biased region" description="Low complexity" evidence="13">
    <location>
        <begin position="520"/>
        <end position="545"/>
    </location>
</feature>
<dbReference type="InterPro" id="IPR000242">
    <property type="entry name" value="PTP_cat"/>
</dbReference>
<evidence type="ECO:0000256" key="1">
    <source>
        <dbReference type="ARBA" id="ARBA00004212"/>
    </source>
</evidence>
<dbReference type="InterPro" id="IPR000387">
    <property type="entry name" value="Tyr_Pase_dom"/>
</dbReference>
<evidence type="ECO:0000313" key="17">
    <source>
        <dbReference type="Ensembl" id="ENSCVAP00000004172.1"/>
    </source>
</evidence>
<keyword evidence="7 14" id="KW-0472">Membrane</keyword>
<evidence type="ECO:0000256" key="3">
    <source>
        <dbReference type="ARBA" id="ARBA00022692"/>
    </source>
</evidence>
<dbReference type="GO" id="GO:0051046">
    <property type="term" value="P:regulation of secretion"/>
    <property type="evidence" value="ECO:0007669"/>
    <property type="project" value="TreeGrafter"/>
</dbReference>
<dbReference type="SUPFAM" id="SSF52799">
    <property type="entry name" value="(Phosphotyrosine protein) phosphatases II"/>
    <property type="match status" value="1"/>
</dbReference>
<dbReference type="InterPro" id="IPR003595">
    <property type="entry name" value="Tyr_Pase_cat"/>
</dbReference>